<evidence type="ECO:0000313" key="3">
    <source>
        <dbReference type="Proteomes" id="UP000322077"/>
    </source>
</evidence>
<proteinExistence type="predicted"/>
<feature type="region of interest" description="Disordered" evidence="1">
    <location>
        <begin position="1"/>
        <end position="85"/>
    </location>
</feature>
<protein>
    <submittedName>
        <fullName evidence="2">Uncharacterized protein</fullName>
    </submittedName>
</protein>
<evidence type="ECO:0000256" key="1">
    <source>
        <dbReference type="SAM" id="MobiDB-lite"/>
    </source>
</evidence>
<dbReference type="RefSeq" id="WP_149522570.1">
    <property type="nucleotide sequence ID" value="NZ_VTOU01000003.1"/>
</dbReference>
<name>A0A5D9C2U6_9SPHN</name>
<sequence>MEDQKADLSDHIEASSDKTANQTARAGAQAKGGIAAQPGDPTSPKAAAARAAPLNRAMAEAGFGDDKGEDLGRDGKTVPPADTTP</sequence>
<dbReference type="AlphaFoldDB" id="A0A5D9C2U6"/>
<evidence type="ECO:0000313" key="2">
    <source>
        <dbReference type="EMBL" id="TZG25763.1"/>
    </source>
</evidence>
<keyword evidence="3" id="KW-1185">Reference proteome</keyword>
<feature type="compositionally biased region" description="Basic and acidic residues" evidence="1">
    <location>
        <begin position="64"/>
        <end position="76"/>
    </location>
</feature>
<dbReference type="EMBL" id="VTOU01000003">
    <property type="protein sequence ID" value="TZG25763.1"/>
    <property type="molecule type" value="Genomic_DNA"/>
</dbReference>
<organism evidence="2 3">
    <name type="scientific">Sphingomonas montanisoli</name>
    <dbReference type="NCBI Taxonomy" id="2606412"/>
    <lineage>
        <taxon>Bacteria</taxon>
        <taxon>Pseudomonadati</taxon>
        <taxon>Pseudomonadota</taxon>
        <taxon>Alphaproteobacteria</taxon>
        <taxon>Sphingomonadales</taxon>
        <taxon>Sphingomonadaceae</taxon>
        <taxon>Sphingomonas</taxon>
    </lineage>
</organism>
<feature type="compositionally biased region" description="Low complexity" evidence="1">
    <location>
        <begin position="24"/>
        <end position="39"/>
    </location>
</feature>
<accession>A0A5D9C2U6</accession>
<feature type="compositionally biased region" description="Low complexity" evidence="1">
    <location>
        <begin position="46"/>
        <end position="61"/>
    </location>
</feature>
<reference evidence="2 3" key="1">
    <citation type="submission" date="2019-08" db="EMBL/GenBank/DDBJ databases">
        <authorList>
            <person name="Wang G."/>
            <person name="Xu Z."/>
        </authorList>
    </citation>
    <scope>NUCLEOTIDE SEQUENCE [LARGE SCALE GENOMIC DNA]</scope>
    <source>
        <strain evidence="2 3">ZX</strain>
    </source>
</reference>
<comment type="caution">
    <text evidence="2">The sequence shown here is derived from an EMBL/GenBank/DDBJ whole genome shotgun (WGS) entry which is preliminary data.</text>
</comment>
<feature type="compositionally biased region" description="Basic and acidic residues" evidence="1">
    <location>
        <begin position="1"/>
        <end position="16"/>
    </location>
</feature>
<gene>
    <name evidence="2" type="ORF">FYJ91_12255</name>
</gene>
<dbReference type="Proteomes" id="UP000322077">
    <property type="component" value="Unassembled WGS sequence"/>
</dbReference>